<dbReference type="Gene3D" id="2.60.40.3210">
    <property type="entry name" value="Zona pellucida, ZP-N domain"/>
    <property type="match status" value="1"/>
</dbReference>
<dbReference type="SMART" id="SM00241">
    <property type="entry name" value="ZP"/>
    <property type="match status" value="1"/>
</dbReference>
<dbReference type="PANTHER" id="PTHR14002:SF59">
    <property type="entry name" value="CUB AND ZONA PELLUCIDA-LIKE DOMAIN-CONTAINING PROTEIN 1-RELATED"/>
    <property type="match status" value="1"/>
</dbReference>
<dbReference type="Pfam" id="PF23344">
    <property type="entry name" value="ZP-N"/>
    <property type="match status" value="1"/>
</dbReference>
<evidence type="ECO:0000256" key="4">
    <source>
        <dbReference type="SAM" id="SignalP"/>
    </source>
</evidence>
<dbReference type="PROSITE" id="PS51034">
    <property type="entry name" value="ZP_2"/>
    <property type="match status" value="1"/>
</dbReference>
<reference evidence="6" key="2">
    <citation type="submission" date="2025-08" db="UniProtKB">
        <authorList>
            <consortium name="Ensembl"/>
        </authorList>
    </citation>
    <scope>IDENTIFICATION</scope>
</reference>
<dbReference type="Proteomes" id="UP000007635">
    <property type="component" value="Chromosome II"/>
</dbReference>
<feature type="transmembrane region" description="Helical" evidence="3">
    <location>
        <begin position="964"/>
        <end position="984"/>
    </location>
</feature>
<reference evidence="6 7" key="1">
    <citation type="journal article" date="2021" name="G3 (Bethesda)">
        <title>Improved contiguity of the threespine stickleback genome using long-read sequencing.</title>
        <authorList>
            <person name="Nath S."/>
            <person name="Shaw D.E."/>
            <person name="White M.A."/>
        </authorList>
    </citation>
    <scope>NUCLEOTIDE SEQUENCE [LARGE SCALE GENOMIC DNA]</scope>
    <source>
        <strain evidence="6 7">Lake Benthic</strain>
    </source>
</reference>
<name>A0AAQ4NW75_GASAC</name>
<feature type="signal peptide" evidence="4">
    <location>
        <begin position="1"/>
        <end position="19"/>
    </location>
</feature>
<keyword evidence="3" id="KW-0812">Transmembrane</keyword>
<keyword evidence="2" id="KW-1015">Disulfide bond</keyword>
<accession>A0AAQ4NW75</accession>
<dbReference type="InterPro" id="IPR055356">
    <property type="entry name" value="ZP-N"/>
</dbReference>
<keyword evidence="7" id="KW-1185">Reference proteome</keyword>
<evidence type="ECO:0000256" key="3">
    <source>
        <dbReference type="SAM" id="Phobius"/>
    </source>
</evidence>
<dbReference type="InterPro" id="IPR042235">
    <property type="entry name" value="ZP-C_dom"/>
</dbReference>
<evidence type="ECO:0000313" key="6">
    <source>
        <dbReference type="Ensembl" id="ENSGACP00000030874.1"/>
    </source>
</evidence>
<organism evidence="6 7">
    <name type="scientific">Gasterosteus aculeatus aculeatus</name>
    <name type="common">three-spined stickleback</name>
    <dbReference type="NCBI Taxonomy" id="481459"/>
    <lineage>
        <taxon>Eukaryota</taxon>
        <taxon>Metazoa</taxon>
        <taxon>Chordata</taxon>
        <taxon>Craniata</taxon>
        <taxon>Vertebrata</taxon>
        <taxon>Euteleostomi</taxon>
        <taxon>Actinopterygii</taxon>
        <taxon>Neopterygii</taxon>
        <taxon>Teleostei</taxon>
        <taxon>Neoteleostei</taxon>
        <taxon>Acanthomorphata</taxon>
        <taxon>Eupercaria</taxon>
        <taxon>Perciformes</taxon>
        <taxon>Cottioidei</taxon>
        <taxon>Gasterosteales</taxon>
        <taxon>Gasterosteidae</taxon>
        <taxon>Gasterosteus</taxon>
    </lineage>
</organism>
<keyword evidence="3" id="KW-1133">Transmembrane helix</keyword>
<dbReference type="AlphaFoldDB" id="A0AAQ4NW75"/>
<evidence type="ECO:0000313" key="7">
    <source>
        <dbReference type="Proteomes" id="UP000007635"/>
    </source>
</evidence>
<dbReference type="InterPro" id="IPR055355">
    <property type="entry name" value="ZP-C"/>
</dbReference>
<dbReference type="InterPro" id="IPR001507">
    <property type="entry name" value="ZP_dom"/>
</dbReference>
<dbReference type="Ensembl" id="ENSGACT00000050897.1">
    <property type="protein sequence ID" value="ENSGACP00000030874.1"/>
    <property type="gene ID" value="ENSGACG00000017256.2"/>
</dbReference>
<dbReference type="Gene3D" id="2.60.40.4100">
    <property type="entry name" value="Zona pellucida, ZP-C domain"/>
    <property type="match status" value="1"/>
</dbReference>
<protein>
    <recommendedName>
        <fullName evidence="5">ZP domain-containing protein</fullName>
    </recommendedName>
</protein>
<proteinExistence type="predicted"/>
<evidence type="ECO:0000256" key="2">
    <source>
        <dbReference type="ARBA" id="ARBA00023157"/>
    </source>
</evidence>
<sequence length="1001" mass="112989">MASTSVLLLQLLLVSQASASHFFGGTTTYYYKGKNPDGTFKGIMASTSVLLLQLLLVSQASASHFFGGTTTYYYKGKNPDGTFKVDLRYRDTFDGCYHSLYWSCSQGNCGYVQRSVRGEIESSTNAPLFNSQWCETETVSRTILQSNKPFQLTAASCCWIPKRTGDDAQWNLLTTVDLGIRSDTKEPNRSPAVAILPFLRVPQNCPRTYKLMSFDPDGDKVRCRYGNINTGECSLCDQPSGFHLDQDTCTLHYHSSRADSRVYGFELVVEDFPVGSINLTYSDGSQSSRAPLLVRRRRSVFPPTSAVYNSWYNYQTTARPITYPWWYNPPPTTARTTTPPTTPYPWWYHLTPTARPITYPWWYNPPPTTARTTTPPTTTTYPWWHHHTTTAPPTTPPSTTTPYPWWYHHTPTARPITYPWWYNPPPTTARTTTPPTTTTYPWWHHHTTTAPRTTPPPTTTTPYPWWHHHTTTAPPTTPPPTTTTPYPWWHHHTTTAPRTTIPPYLTTRTHQHATTPPLSKLPLQFSFLVDPPVPSCAEGVYLPRFVEPTPENGAHIQAEVNREVEIRVKAVAAYSKIHDIIISGPVNITTQRNTDGDFVIRWTPIQDDLGDFFSICFAVESVAGSHGNTPHYYTTPSSQAGVYQTEMRCVVVEVKTKHVKSNVICTGTTMTIELEKASLPGHHADHLRLNDATNTACRLKSNNTHIFAVIPLNDCGTDIEEDDINLRFKNAITTFDNVADVITRKHLLEVDFYCQYPKRGNVTQVFTAHRPKVEVWDKGFGTFTYQFEFYPNNQYLTAIDPSTYPLVYVLGSRIFMQIEATSSINNTVLFVESCRATPYDNQNYQQTYSIIENGCNVDQTVEIHSTSHQRQFQFSMEAFKFIGSHDQVYISCTVLMCEAGSPNTRCSQGCVNSTMQSGWPAAHHHRKRELIAQGQRHFVSQGPLRLGRSAEDNKSPALQLNLNLVFIAGCLLAAVGMISAVALYKARGSRVRYQPLSTFES</sequence>
<keyword evidence="3" id="KW-0472">Membrane</keyword>
<evidence type="ECO:0000256" key="1">
    <source>
        <dbReference type="ARBA" id="ARBA00022729"/>
    </source>
</evidence>
<dbReference type="GeneTree" id="ENSGT00940000163723"/>
<evidence type="ECO:0000259" key="5">
    <source>
        <dbReference type="PROSITE" id="PS51034"/>
    </source>
</evidence>
<reference evidence="6" key="3">
    <citation type="submission" date="2025-09" db="UniProtKB">
        <authorList>
            <consortium name="Ensembl"/>
        </authorList>
    </citation>
    <scope>IDENTIFICATION</scope>
</reference>
<feature type="domain" description="ZP" evidence="5">
    <location>
        <begin position="664"/>
        <end position="913"/>
    </location>
</feature>
<keyword evidence="1 4" id="KW-0732">Signal</keyword>
<feature type="chain" id="PRO_5042965633" description="ZP domain-containing protein" evidence="4">
    <location>
        <begin position="20"/>
        <end position="1001"/>
    </location>
</feature>
<dbReference type="Pfam" id="PF00100">
    <property type="entry name" value="Zona_pellucida"/>
    <property type="match status" value="1"/>
</dbReference>
<dbReference type="PANTHER" id="PTHR14002">
    <property type="entry name" value="ENDOGLIN/TGF-BETA RECEPTOR TYPE III"/>
    <property type="match status" value="1"/>
</dbReference>